<dbReference type="PANTHER" id="PTHR38099:SF1">
    <property type="entry name" value="LARGE RIBOSOMAL RNA SUBUNIT ACCUMULATION PROTEIN YCED"/>
    <property type="match status" value="1"/>
</dbReference>
<evidence type="ECO:0000256" key="4">
    <source>
        <dbReference type="ARBA" id="ARBA00022517"/>
    </source>
</evidence>
<organism evidence="6">
    <name type="scientific">Candidatus Kentrum sp. DK</name>
    <dbReference type="NCBI Taxonomy" id="2126562"/>
    <lineage>
        <taxon>Bacteria</taxon>
        <taxon>Pseudomonadati</taxon>
        <taxon>Pseudomonadota</taxon>
        <taxon>Gammaproteobacteria</taxon>
        <taxon>Candidatus Kentrum</taxon>
    </lineage>
</organism>
<dbReference type="InterPro" id="IPR039255">
    <property type="entry name" value="YceD_bac"/>
</dbReference>
<dbReference type="GO" id="GO:0005829">
    <property type="term" value="C:cytosol"/>
    <property type="evidence" value="ECO:0007669"/>
    <property type="project" value="TreeGrafter"/>
</dbReference>
<comment type="function">
    <text evidence="1">Plays a role in synthesis, processing and/or stability of 23S rRNA.</text>
</comment>
<evidence type="ECO:0000256" key="3">
    <source>
        <dbReference type="ARBA" id="ARBA00015716"/>
    </source>
</evidence>
<proteinExistence type="inferred from homology"/>
<dbReference type="GO" id="GO:0042254">
    <property type="term" value="P:ribosome biogenesis"/>
    <property type="evidence" value="ECO:0007669"/>
    <property type="project" value="UniProtKB-KW"/>
</dbReference>
<dbReference type="Pfam" id="PF02620">
    <property type="entry name" value="YceD"/>
    <property type="match status" value="1"/>
</dbReference>
<dbReference type="InterPro" id="IPR003772">
    <property type="entry name" value="YceD"/>
</dbReference>
<evidence type="ECO:0000256" key="5">
    <source>
        <dbReference type="ARBA" id="ARBA00031841"/>
    </source>
</evidence>
<accession>A0A450RTR6</accession>
<name>A0A450RTR6_9GAMM</name>
<protein>
    <recommendedName>
        <fullName evidence="3">Large ribosomal RNA subunit accumulation protein YceD</fullName>
    </recommendedName>
    <alternativeName>
        <fullName evidence="5">23S rRNA accumulation protein YceD</fullName>
    </alternativeName>
</protein>
<evidence type="ECO:0000256" key="2">
    <source>
        <dbReference type="ARBA" id="ARBA00010740"/>
    </source>
</evidence>
<gene>
    <name evidence="6" type="ORF">BECKDK2373C_GA0170839_100155</name>
</gene>
<evidence type="ECO:0000256" key="1">
    <source>
        <dbReference type="ARBA" id="ARBA00002868"/>
    </source>
</evidence>
<sequence>MMSRNLPGLIYPLDLARAKQSLSGHIPVRGMGRLQALLGEGNEGDVWVDLQFGSDERGHPGIQGTVRVDLGLVCQRCLETVPFCVESQVRLNIVSAGDQETFQRITPGFEPVVAAEGEPMPLSDIVEDELLLALPMAPMHAEGMCGISDKYVSTGSPWEERKNPFAALATGSLSG</sequence>
<reference evidence="6" key="1">
    <citation type="submission" date="2019-02" db="EMBL/GenBank/DDBJ databases">
        <authorList>
            <person name="Gruber-Vodicka R. H."/>
            <person name="Seah K. B. B."/>
        </authorList>
    </citation>
    <scope>NUCLEOTIDE SEQUENCE</scope>
    <source>
        <strain evidence="6">BECK_DK161</strain>
    </source>
</reference>
<evidence type="ECO:0000313" key="6">
    <source>
        <dbReference type="EMBL" id="VFJ42519.1"/>
    </source>
</evidence>
<dbReference type="EMBL" id="CAADEY010000001">
    <property type="protein sequence ID" value="VFJ42519.1"/>
    <property type="molecule type" value="Genomic_DNA"/>
</dbReference>
<keyword evidence="4" id="KW-0690">Ribosome biogenesis</keyword>
<dbReference type="PANTHER" id="PTHR38099">
    <property type="entry name" value="LARGE RIBOSOMAL RNA SUBUNIT ACCUMULATION PROTEIN YCED"/>
    <property type="match status" value="1"/>
</dbReference>
<comment type="similarity">
    <text evidence="2">Belongs to the DUF177 domain family.</text>
</comment>
<dbReference type="AlphaFoldDB" id="A0A450RTR6"/>